<dbReference type="CDD" id="cd03220">
    <property type="entry name" value="ABC_KpsT_Wzt"/>
    <property type="match status" value="1"/>
</dbReference>
<dbReference type="InterPro" id="IPR029439">
    <property type="entry name" value="Wzt_C"/>
</dbReference>
<organism evidence="6 7">
    <name type="scientific">Thermosinus carboxydivorans Nor1</name>
    <dbReference type="NCBI Taxonomy" id="401526"/>
    <lineage>
        <taxon>Bacteria</taxon>
        <taxon>Bacillati</taxon>
        <taxon>Bacillota</taxon>
        <taxon>Negativicutes</taxon>
        <taxon>Selenomonadales</taxon>
        <taxon>Sporomusaceae</taxon>
        <taxon>Thermosinus</taxon>
    </lineage>
</organism>
<dbReference type="InterPro" id="IPR003439">
    <property type="entry name" value="ABC_transporter-like_ATP-bd"/>
</dbReference>
<keyword evidence="7" id="KW-1185">Reference proteome</keyword>
<dbReference type="PANTHER" id="PTHR46743:SF2">
    <property type="entry name" value="TEICHOIC ACIDS EXPORT ATP-BINDING PROTEIN TAGH"/>
    <property type="match status" value="1"/>
</dbReference>
<dbReference type="Gene3D" id="3.40.50.300">
    <property type="entry name" value="P-loop containing nucleotide triphosphate hydrolases"/>
    <property type="match status" value="1"/>
</dbReference>
<dbReference type="EMBL" id="AAWL01000001">
    <property type="protein sequence ID" value="EAX48966.1"/>
    <property type="molecule type" value="Genomic_DNA"/>
</dbReference>
<keyword evidence="2" id="KW-0813">Transport</keyword>
<dbReference type="OrthoDB" id="9778870at2"/>
<evidence type="ECO:0000256" key="3">
    <source>
        <dbReference type="ARBA" id="ARBA00022741"/>
    </source>
</evidence>
<keyword evidence="4" id="KW-0067">ATP-binding</keyword>
<dbReference type="RefSeq" id="WP_007288173.1">
    <property type="nucleotide sequence ID" value="NZ_AAWL01000001.1"/>
</dbReference>
<evidence type="ECO:0000313" key="6">
    <source>
        <dbReference type="EMBL" id="EAX48966.1"/>
    </source>
</evidence>
<dbReference type="AlphaFoldDB" id="A1HMC2"/>
<name>A1HMC2_9FIRM</name>
<dbReference type="SMART" id="SM00382">
    <property type="entry name" value="AAA"/>
    <property type="match status" value="1"/>
</dbReference>
<dbReference type="PROSITE" id="PS50893">
    <property type="entry name" value="ABC_TRANSPORTER_2"/>
    <property type="match status" value="1"/>
</dbReference>
<reference evidence="6 7" key="1">
    <citation type="submission" date="2007-01" db="EMBL/GenBank/DDBJ databases">
        <title>Annotation of the draft genome assembly of Thermosinus carboxydivorans Nor1.</title>
        <authorList>
            <consortium name="US DOE Joint Genome Institute (JGI-ORNL)"/>
            <person name="Larimer F."/>
            <person name="Land M."/>
            <person name="Hauser L."/>
        </authorList>
    </citation>
    <scope>NUCLEOTIDE SEQUENCE [LARGE SCALE GENOMIC DNA]</scope>
    <source>
        <strain evidence="6 7">Nor1</strain>
    </source>
</reference>
<gene>
    <name evidence="6" type="ORF">TcarDRAFT_2655</name>
</gene>
<protein>
    <submittedName>
        <fullName evidence="6">ABC transporter related</fullName>
    </submittedName>
</protein>
<dbReference type="InterPro" id="IPR050683">
    <property type="entry name" value="Bact_Polysacc_Export_ATP-bd"/>
</dbReference>
<evidence type="ECO:0000259" key="5">
    <source>
        <dbReference type="PROSITE" id="PS50893"/>
    </source>
</evidence>
<feature type="domain" description="ABC transporter" evidence="5">
    <location>
        <begin position="32"/>
        <end position="256"/>
    </location>
</feature>
<sequence>MSSDIAIRVTNLSKCYQIYDKPQDRLKQFILPRLQRLAGRQPKQYYREFWALKDVSFEVKKGETIGIIGRNGSGKSTLLQLICGTLTPTSGTVETNGRIAALLELGSGFNPEFTGRENVYMNGALLGLSQEEIDARFDDIAAFADIGDFIEQPVKTYSSGMFARLAFAVAVHVDPQILIVDEALSVGDGWFQHKSMARMRKLMEGGTTVLFVSHSIDAVRSLCQRAVWLENGAVKLIGDSNDITNRYMNDVFIEHNRLVMASISEFSKNETENLEMLSASDDQEDDNAVLPSINLDNYNIVTVRDVSVLNSHGLVTDKIRQGEPFSISISLLVNSTIRDLSVGILIKDQFGLELTGESIFNKYRKGLNCKPGDQIKVIFRSKMILRGGQSYSVAVRLNKVSKWDRSDNILLFCNEIAAVFDVVADSDGPMWFKFKQDFEVDIHG</sequence>
<dbReference type="PANTHER" id="PTHR46743">
    <property type="entry name" value="TEICHOIC ACIDS EXPORT ATP-BINDING PROTEIN TAGH"/>
    <property type="match status" value="1"/>
</dbReference>
<evidence type="ECO:0000256" key="1">
    <source>
        <dbReference type="ARBA" id="ARBA00005417"/>
    </source>
</evidence>
<dbReference type="InterPro" id="IPR015860">
    <property type="entry name" value="ABC_transpr_TagH-like"/>
</dbReference>
<dbReference type="Pfam" id="PF00005">
    <property type="entry name" value="ABC_tran"/>
    <property type="match status" value="1"/>
</dbReference>
<dbReference type="Gene3D" id="2.70.50.60">
    <property type="entry name" value="abc- transporter (atp binding component) like domain"/>
    <property type="match status" value="1"/>
</dbReference>
<reference evidence="6 7" key="2">
    <citation type="submission" date="2007-01" db="EMBL/GenBank/DDBJ databases">
        <title>Sequencing of the draft genome and assembly of Thermosinus carboxydivorans Nor1.</title>
        <authorList>
            <consortium name="US DOE Joint Genome Institute (JGI-PGF)"/>
            <person name="Copeland A."/>
            <person name="Lucas S."/>
            <person name="Lapidus A."/>
            <person name="Barry K."/>
            <person name="Glavina del Rio T."/>
            <person name="Dalin E."/>
            <person name="Tice H."/>
            <person name="Bruce D."/>
            <person name="Pitluck S."/>
            <person name="Richardson P."/>
        </authorList>
    </citation>
    <scope>NUCLEOTIDE SEQUENCE [LARGE SCALE GENOMIC DNA]</scope>
    <source>
        <strain evidence="6 7">Nor1</strain>
    </source>
</reference>
<dbReference type="CDD" id="cd10147">
    <property type="entry name" value="Wzt_C-like"/>
    <property type="match status" value="1"/>
</dbReference>
<evidence type="ECO:0000256" key="4">
    <source>
        <dbReference type="ARBA" id="ARBA00022840"/>
    </source>
</evidence>
<dbReference type="GO" id="GO:0140359">
    <property type="term" value="F:ABC-type transporter activity"/>
    <property type="evidence" value="ECO:0007669"/>
    <property type="project" value="InterPro"/>
</dbReference>
<dbReference type="InterPro" id="IPR027417">
    <property type="entry name" value="P-loop_NTPase"/>
</dbReference>
<dbReference type="GO" id="GO:0005524">
    <property type="term" value="F:ATP binding"/>
    <property type="evidence" value="ECO:0007669"/>
    <property type="project" value="UniProtKB-KW"/>
</dbReference>
<comment type="similarity">
    <text evidence="1">Belongs to the ABC transporter superfamily.</text>
</comment>
<accession>A1HMC2</accession>
<comment type="caution">
    <text evidence="6">The sequence shown here is derived from an EMBL/GenBank/DDBJ whole genome shotgun (WGS) entry which is preliminary data.</text>
</comment>
<dbReference type="eggNOG" id="COG1134">
    <property type="taxonomic scope" value="Bacteria"/>
</dbReference>
<keyword evidence="3" id="KW-0547">Nucleotide-binding</keyword>
<dbReference type="Proteomes" id="UP000005139">
    <property type="component" value="Unassembled WGS sequence"/>
</dbReference>
<dbReference type="GO" id="GO:0016887">
    <property type="term" value="F:ATP hydrolysis activity"/>
    <property type="evidence" value="ECO:0007669"/>
    <property type="project" value="InterPro"/>
</dbReference>
<evidence type="ECO:0000313" key="7">
    <source>
        <dbReference type="Proteomes" id="UP000005139"/>
    </source>
</evidence>
<evidence type="ECO:0000256" key="2">
    <source>
        <dbReference type="ARBA" id="ARBA00022448"/>
    </source>
</evidence>
<dbReference type="InterPro" id="IPR003593">
    <property type="entry name" value="AAA+_ATPase"/>
</dbReference>
<proteinExistence type="inferred from homology"/>
<dbReference type="Pfam" id="PF14524">
    <property type="entry name" value="Wzt_C"/>
    <property type="match status" value="1"/>
</dbReference>
<dbReference type="PROSITE" id="PS00211">
    <property type="entry name" value="ABC_TRANSPORTER_1"/>
    <property type="match status" value="1"/>
</dbReference>
<dbReference type="InterPro" id="IPR017871">
    <property type="entry name" value="ABC_transporter-like_CS"/>
</dbReference>
<dbReference type="SUPFAM" id="SSF52540">
    <property type="entry name" value="P-loop containing nucleoside triphosphate hydrolases"/>
    <property type="match status" value="1"/>
</dbReference>
<dbReference type="GO" id="GO:0016020">
    <property type="term" value="C:membrane"/>
    <property type="evidence" value="ECO:0007669"/>
    <property type="project" value="InterPro"/>
</dbReference>